<dbReference type="GO" id="GO:0003677">
    <property type="term" value="F:DNA binding"/>
    <property type="evidence" value="ECO:0007669"/>
    <property type="project" value="InterPro"/>
</dbReference>
<keyword evidence="8" id="KW-1185">Reference proteome</keyword>
<dbReference type="Pfam" id="PF00580">
    <property type="entry name" value="UvrD-helicase"/>
    <property type="match status" value="1"/>
</dbReference>
<keyword evidence="3 5" id="KW-0347">Helicase</keyword>
<dbReference type="PROSITE" id="PS51198">
    <property type="entry name" value="UVRD_HELICASE_ATP_BIND"/>
    <property type="match status" value="1"/>
</dbReference>
<evidence type="ECO:0000313" key="8">
    <source>
        <dbReference type="Proteomes" id="UP000009135"/>
    </source>
</evidence>
<dbReference type="HOGENOM" id="CLU_174394_0_0_14"/>
<evidence type="ECO:0000256" key="1">
    <source>
        <dbReference type="ARBA" id="ARBA00022741"/>
    </source>
</evidence>
<feature type="domain" description="UvrD-like helicase ATP-binding" evidence="6">
    <location>
        <begin position="1"/>
        <end position="92"/>
    </location>
</feature>
<gene>
    <name evidence="7" type="ordered locus">MHC_04960</name>
</gene>
<dbReference type="InterPro" id="IPR000212">
    <property type="entry name" value="DNA_helicase_UvrD/REP"/>
</dbReference>
<dbReference type="InterPro" id="IPR014016">
    <property type="entry name" value="UvrD-like_ATP-bd"/>
</dbReference>
<evidence type="ECO:0000256" key="3">
    <source>
        <dbReference type="ARBA" id="ARBA00022806"/>
    </source>
</evidence>
<keyword evidence="2 5" id="KW-0378">Hydrolase</keyword>
<evidence type="ECO:0000256" key="2">
    <source>
        <dbReference type="ARBA" id="ARBA00022801"/>
    </source>
</evidence>
<dbReference type="KEGG" id="mhe:MHC_04960"/>
<evidence type="ECO:0000256" key="5">
    <source>
        <dbReference type="PROSITE-ProRule" id="PRU00560"/>
    </source>
</evidence>
<sequence length="92" mass="10618">MPLNKGQREAVEAPFKPTLVIAGAGTGKTTVLIERILRYIDEGIEPSRILAITFTNKSRDEISHRIRKRSPVESFPRIYTFHAFFIEYLERI</sequence>
<dbReference type="Gene3D" id="3.40.50.300">
    <property type="entry name" value="P-loop containing nucleotide triphosphate hydrolases"/>
    <property type="match status" value="1"/>
</dbReference>
<protein>
    <submittedName>
        <fullName evidence="7">ATP-dependent DNA helicase UvrD/PcrA</fullName>
        <ecNumber evidence="7">3.6.1.-</ecNumber>
    </submittedName>
</protein>
<name>H6N876_MYCHN</name>
<dbReference type="STRING" id="1111676.MHC_04960"/>
<accession>H6N876</accession>
<dbReference type="PANTHER" id="PTHR11070:SF2">
    <property type="entry name" value="ATP-DEPENDENT DNA HELICASE SRS2"/>
    <property type="match status" value="1"/>
</dbReference>
<evidence type="ECO:0000256" key="4">
    <source>
        <dbReference type="ARBA" id="ARBA00022840"/>
    </source>
</evidence>
<dbReference type="PANTHER" id="PTHR11070">
    <property type="entry name" value="UVRD / RECB / PCRA DNA HELICASE FAMILY MEMBER"/>
    <property type="match status" value="1"/>
</dbReference>
<evidence type="ECO:0000259" key="6">
    <source>
        <dbReference type="PROSITE" id="PS51198"/>
    </source>
</evidence>
<dbReference type="SUPFAM" id="SSF52540">
    <property type="entry name" value="P-loop containing nucleoside triphosphate hydrolases"/>
    <property type="match status" value="1"/>
</dbReference>
<dbReference type="GO" id="GO:0000725">
    <property type="term" value="P:recombinational repair"/>
    <property type="evidence" value="ECO:0007669"/>
    <property type="project" value="TreeGrafter"/>
</dbReference>
<dbReference type="GO" id="GO:0005829">
    <property type="term" value="C:cytosol"/>
    <property type="evidence" value="ECO:0007669"/>
    <property type="project" value="TreeGrafter"/>
</dbReference>
<proteinExistence type="predicted"/>
<dbReference type="EC" id="3.6.1.-" evidence="7"/>
<reference evidence="7 8" key="1">
    <citation type="journal article" date="2012" name="J. Bacteriol.">
        <title>Complete genome sequence of Mycoplasma haemocanis strain Illinois.</title>
        <authorList>
            <person name="do Nascimento N.C."/>
            <person name="Guimaraes A.M."/>
            <person name="Santos A.P."/>
            <person name="Sanmiguel P.J."/>
            <person name="Messick J.B."/>
        </authorList>
    </citation>
    <scope>NUCLEOTIDE SEQUENCE [LARGE SCALE GENOMIC DNA]</scope>
    <source>
        <strain evidence="7 8">Illinois</strain>
    </source>
</reference>
<dbReference type="GO" id="GO:0043138">
    <property type="term" value="F:3'-5' DNA helicase activity"/>
    <property type="evidence" value="ECO:0007669"/>
    <property type="project" value="TreeGrafter"/>
</dbReference>
<evidence type="ECO:0000313" key="7">
    <source>
        <dbReference type="EMBL" id="AEW45848.1"/>
    </source>
</evidence>
<feature type="binding site" evidence="5">
    <location>
        <begin position="22"/>
        <end position="29"/>
    </location>
    <ligand>
        <name>ATP</name>
        <dbReference type="ChEBI" id="CHEBI:30616"/>
    </ligand>
</feature>
<dbReference type="EMBL" id="CP003199">
    <property type="protein sequence ID" value="AEW45848.1"/>
    <property type="molecule type" value="Genomic_DNA"/>
</dbReference>
<dbReference type="GO" id="GO:0016787">
    <property type="term" value="F:hydrolase activity"/>
    <property type="evidence" value="ECO:0007669"/>
    <property type="project" value="UniProtKB-UniRule"/>
</dbReference>
<dbReference type="GO" id="GO:0005524">
    <property type="term" value="F:ATP binding"/>
    <property type="evidence" value="ECO:0007669"/>
    <property type="project" value="UniProtKB-UniRule"/>
</dbReference>
<dbReference type="AlphaFoldDB" id="H6N876"/>
<dbReference type="Proteomes" id="UP000009135">
    <property type="component" value="Chromosome"/>
</dbReference>
<dbReference type="InterPro" id="IPR027417">
    <property type="entry name" value="P-loop_NTPase"/>
</dbReference>
<organism evidence="7 8">
    <name type="scientific">Mycoplasma haemocanis (strain Illinois)</name>
    <dbReference type="NCBI Taxonomy" id="1111676"/>
    <lineage>
        <taxon>Bacteria</taxon>
        <taxon>Bacillati</taxon>
        <taxon>Mycoplasmatota</taxon>
        <taxon>Mollicutes</taxon>
        <taxon>Mycoplasmataceae</taxon>
        <taxon>Mycoplasma</taxon>
    </lineage>
</organism>
<dbReference type="GO" id="GO:0033202">
    <property type="term" value="C:DNA helicase complex"/>
    <property type="evidence" value="ECO:0007669"/>
    <property type="project" value="TreeGrafter"/>
</dbReference>
<keyword evidence="4 5" id="KW-0067">ATP-binding</keyword>
<keyword evidence="1 5" id="KW-0547">Nucleotide-binding</keyword>